<reference evidence="2 3" key="1">
    <citation type="submission" date="2016-11" db="EMBL/GenBank/DDBJ databases">
        <authorList>
            <person name="Jaros S."/>
            <person name="Januszkiewicz K."/>
            <person name="Wedrychowicz H."/>
        </authorList>
    </citation>
    <scope>NUCLEOTIDE SEQUENCE [LARGE SCALE GENOMIC DNA]</scope>
</reference>
<evidence type="ECO:0000256" key="1">
    <source>
        <dbReference type="SAM" id="MobiDB-lite"/>
    </source>
</evidence>
<proteinExistence type="predicted"/>
<sequence>MSSVPEPLLRRVSHNSIVTVALVQCAYVARSFYMPVRHEAHRRMRSRQHRSMLMRFSIGQTPGDRQIELKKLLDRVDRKLREVETRLESKGENGTRADTERGWRDGEV</sequence>
<evidence type="ECO:0000313" key="2">
    <source>
        <dbReference type="EMBL" id="SGY15076.1"/>
    </source>
</evidence>
<dbReference type="EMBL" id="FQNC01000013">
    <property type="protein sequence ID" value="SGY15076.1"/>
    <property type="molecule type" value="Genomic_DNA"/>
</dbReference>
<evidence type="ECO:0000313" key="3">
    <source>
        <dbReference type="Proteomes" id="UP000249464"/>
    </source>
</evidence>
<gene>
    <name evidence="2" type="primary">BQ5605_C013g07234</name>
    <name evidence="2" type="ORF">BQ5605_C013G07234</name>
</gene>
<feature type="region of interest" description="Disordered" evidence="1">
    <location>
        <begin position="84"/>
        <end position="108"/>
    </location>
</feature>
<dbReference type="AlphaFoldDB" id="A0A2X0MCJ9"/>
<protein>
    <submittedName>
        <fullName evidence="2">BQ5605_C013g07234 protein</fullName>
    </submittedName>
</protein>
<dbReference type="Proteomes" id="UP000249464">
    <property type="component" value="Unassembled WGS sequence"/>
</dbReference>
<accession>A0A2X0MCJ9</accession>
<keyword evidence="3" id="KW-1185">Reference proteome</keyword>
<name>A0A2X0MCJ9_9BASI</name>
<organism evidence="2 3">
    <name type="scientific">Microbotryum silenes-dioicae</name>
    <dbReference type="NCBI Taxonomy" id="796604"/>
    <lineage>
        <taxon>Eukaryota</taxon>
        <taxon>Fungi</taxon>
        <taxon>Dikarya</taxon>
        <taxon>Basidiomycota</taxon>
        <taxon>Pucciniomycotina</taxon>
        <taxon>Microbotryomycetes</taxon>
        <taxon>Microbotryales</taxon>
        <taxon>Microbotryaceae</taxon>
        <taxon>Microbotryum</taxon>
    </lineage>
</organism>